<keyword evidence="8" id="KW-1185">Reference proteome</keyword>
<dbReference type="Pfam" id="PF13896">
    <property type="entry name" value="Glyco_transf_49"/>
    <property type="match status" value="2"/>
</dbReference>
<evidence type="ECO:0000256" key="1">
    <source>
        <dbReference type="ARBA" id="ARBA00004606"/>
    </source>
</evidence>
<reference evidence="7" key="1">
    <citation type="journal article" date="2023" name="Mol. Biol. Evol.">
        <title>Third-Generation Sequencing Reveals the Adaptive Role of the Epigenome in Three Deep-Sea Polychaetes.</title>
        <authorList>
            <person name="Perez M."/>
            <person name="Aroh O."/>
            <person name="Sun Y."/>
            <person name="Lan Y."/>
            <person name="Juniper S.K."/>
            <person name="Young C.R."/>
            <person name="Angers B."/>
            <person name="Qian P.Y."/>
        </authorList>
    </citation>
    <scope>NUCLEOTIDE SEQUENCE</scope>
    <source>
        <strain evidence="7">P08H-3</strain>
    </source>
</reference>
<evidence type="ECO:0000313" key="8">
    <source>
        <dbReference type="Proteomes" id="UP001208570"/>
    </source>
</evidence>
<comment type="caution">
    <text evidence="7">The sequence shown here is derived from an EMBL/GenBank/DDBJ whole genome shotgun (WGS) entry which is preliminary data.</text>
</comment>
<dbReference type="GO" id="GO:0016020">
    <property type="term" value="C:membrane"/>
    <property type="evidence" value="ECO:0007669"/>
    <property type="project" value="UniProtKB-SubCell"/>
</dbReference>
<dbReference type="InterPro" id="IPR029044">
    <property type="entry name" value="Nucleotide-diphossugar_trans"/>
</dbReference>
<organism evidence="7 8">
    <name type="scientific">Paralvinella palmiformis</name>
    <dbReference type="NCBI Taxonomy" id="53620"/>
    <lineage>
        <taxon>Eukaryota</taxon>
        <taxon>Metazoa</taxon>
        <taxon>Spiralia</taxon>
        <taxon>Lophotrochozoa</taxon>
        <taxon>Annelida</taxon>
        <taxon>Polychaeta</taxon>
        <taxon>Sedentaria</taxon>
        <taxon>Canalipalpata</taxon>
        <taxon>Terebellida</taxon>
        <taxon>Terebelliformia</taxon>
        <taxon>Alvinellidae</taxon>
        <taxon>Paralvinella</taxon>
    </lineage>
</organism>
<dbReference type="InterPro" id="IPR051292">
    <property type="entry name" value="Xyl/GlcA_transferase"/>
</dbReference>
<dbReference type="GO" id="GO:0035269">
    <property type="term" value="P:protein O-linked glycosylation via mannose"/>
    <property type="evidence" value="ECO:0007669"/>
    <property type="project" value="TreeGrafter"/>
</dbReference>
<keyword evidence="5" id="KW-0472">Membrane</keyword>
<evidence type="ECO:0000256" key="2">
    <source>
        <dbReference type="ARBA" id="ARBA00022692"/>
    </source>
</evidence>
<dbReference type="GO" id="GO:0015020">
    <property type="term" value="F:glucuronosyltransferase activity"/>
    <property type="evidence" value="ECO:0007669"/>
    <property type="project" value="TreeGrafter"/>
</dbReference>
<evidence type="ECO:0000256" key="6">
    <source>
        <dbReference type="ARBA" id="ARBA00023180"/>
    </source>
</evidence>
<comment type="subcellular location">
    <subcellularLocation>
        <location evidence="1">Membrane</location>
        <topology evidence="1">Single-pass type II membrane protein</topology>
    </subcellularLocation>
</comment>
<keyword evidence="3" id="KW-0735">Signal-anchor</keyword>
<name>A0AAD9K5Q6_9ANNE</name>
<evidence type="ECO:0000256" key="3">
    <source>
        <dbReference type="ARBA" id="ARBA00022968"/>
    </source>
</evidence>
<dbReference type="SUPFAM" id="SSF53448">
    <property type="entry name" value="Nucleotide-diphospho-sugar transferases"/>
    <property type="match status" value="1"/>
</dbReference>
<dbReference type="AlphaFoldDB" id="A0AAD9K5Q6"/>
<accession>A0AAD9K5Q6</accession>
<dbReference type="PANTHER" id="PTHR12270">
    <property type="entry name" value="GLYCOSYLTRANSFERASE-RELATED"/>
    <property type="match status" value="1"/>
</dbReference>
<keyword evidence="4" id="KW-1133">Transmembrane helix</keyword>
<keyword evidence="2" id="KW-0812">Transmembrane</keyword>
<gene>
    <name evidence="7" type="ORF">LSH36_51g07013</name>
</gene>
<dbReference type="Proteomes" id="UP001208570">
    <property type="component" value="Unassembled WGS sequence"/>
</dbReference>
<dbReference type="EMBL" id="JAODUP010000051">
    <property type="protein sequence ID" value="KAK2165394.1"/>
    <property type="molecule type" value="Genomic_DNA"/>
</dbReference>
<dbReference type="PANTHER" id="PTHR12270:SF52">
    <property type="entry name" value="GLYCOSYLTRANSFERASE-LIKE PROTEIN GNT13-RELATED"/>
    <property type="match status" value="1"/>
</dbReference>
<keyword evidence="6" id="KW-0325">Glycoprotein</keyword>
<evidence type="ECO:0000313" key="7">
    <source>
        <dbReference type="EMBL" id="KAK2165394.1"/>
    </source>
</evidence>
<evidence type="ECO:0008006" key="9">
    <source>
        <dbReference type="Google" id="ProtNLM"/>
    </source>
</evidence>
<evidence type="ECO:0000256" key="5">
    <source>
        <dbReference type="ARBA" id="ARBA00023136"/>
    </source>
</evidence>
<proteinExistence type="predicted"/>
<evidence type="ECO:0000256" key="4">
    <source>
        <dbReference type="ARBA" id="ARBA00022989"/>
    </source>
</evidence>
<sequence length="344" mass="39820">MTHTLLLDRIGMGTNEEGAPKEAITNLTLDKCIDVIRASKTTASRLKMMNEASNKEIKRKNPLNRSKEIRIVLMNLNVLLELTLRLVSYILQHGYIRVNCDTYRHSSNIKHQVHSNVLKSTNVTDLLAVTLTTHLSVDRFDKLLDLMRTWNGPVSASVYVKDMENKTAFVDKVCSSYIKQKWSHFQLHFVKGDAVLYPVNALRNIAIKHVQTDFLFITDVDFIPMPGTHESLKSYIKARGLSKNEVFVIPAFEEPHENATDLNLFPRNKVELLMKFRNRLIIPFQFKFIVLPDVFIVHTPHSTTNADWFRAMGLYRCAEVVEKNFIQMIRKKYKFLIKKEDILN</sequence>
<protein>
    <recommendedName>
        <fullName evidence="9">Glycosyltransferase-like protein</fullName>
    </recommendedName>
</protein>
<dbReference type="GO" id="GO:0042285">
    <property type="term" value="F:xylosyltransferase activity"/>
    <property type="evidence" value="ECO:0007669"/>
    <property type="project" value="TreeGrafter"/>
</dbReference>